<gene>
    <name evidence="2" type="ORF">SMN809_LOCUS25716</name>
</gene>
<dbReference type="EMBL" id="CAJOBI010034631">
    <property type="protein sequence ID" value="CAF4292058.1"/>
    <property type="molecule type" value="Genomic_DNA"/>
</dbReference>
<sequence>MSVPSQYNDRAVVHSNSFKNNRIAPQQSDLNSYGKPNNSFRTVSEIQSTRTVAPSSQMNMNHSHMGANYPYHPNQSYTS</sequence>
<reference evidence="2" key="1">
    <citation type="submission" date="2021-02" db="EMBL/GenBank/DDBJ databases">
        <authorList>
            <person name="Nowell W R."/>
        </authorList>
    </citation>
    <scope>NUCLEOTIDE SEQUENCE</scope>
</reference>
<name>A0A8S2TL49_9BILA</name>
<proteinExistence type="predicted"/>
<dbReference type="AlphaFoldDB" id="A0A8S2TL49"/>
<evidence type="ECO:0000256" key="1">
    <source>
        <dbReference type="SAM" id="MobiDB-lite"/>
    </source>
</evidence>
<organism evidence="2 3">
    <name type="scientific">Rotaria magnacalcarata</name>
    <dbReference type="NCBI Taxonomy" id="392030"/>
    <lineage>
        <taxon>Eukaryota</taxon>
        <taxon>Metazoa</taxon>
        <taxon>Spiralia</taxon>
        <taxon>Gnathifera</taxon>
        <taxon>Rotifera</taxon>
        <taxon>Eurotatoria</taxon>
        <taxon>Bdelloidea</taxon>
        <taxon>Philodinida</taxon>
        <taxon>Philodinidae</taxon>
        <taxon>Rotaria</taxon>
    </lineage>
</organism>
<protein>
    <submittedName>
        <fullName evidence="2">Uncharacterized protein</fullName>
    </submittedName>
</protein>
<comment type="caution">
    <text evidence="2">The sequence shown here is derived from an EMBL/GenBank/DDBJ whole genome shotgun (WGS) entry which is preliminary data.</text>
</comment>
<evidence type="ECO:0000313" key="2">
    <source>
        <dbReference type="EMBL" id="CAF4292058.1"/>
    </source>
</evidence>
<evidence type="ECO:0000313" key="3">
    <source>
        <dbReference type="Proteomes" id="UP000676336"/>
    </source>
</evidence>
<accession>A0A8S2TL49</accession>
<feature type="region of interest" description="Disordered" evidence="1">
    <location>
        <begin position="15"/>
        <end position="79"/>
    </location>
</feature>
<feature type="compositionally biased region" description="Polar residues" evidence="1">
    <location>
        <begin position="15"/>
        <end position="62"/>
    </location>
</feature>
<feature type="non-terminal residue" evidence="2">
    <location>
        <position position="1"/>
    </location>
</feature>
<dbReference type="Proteomes" id="UP000676336">
    <property type="component" value="Unassembled WGS sequence"/>
</dbReference>